<evidence type="ECO:0000256" key="4">
    <source>
        <dbReference type="ARBA" id="ARBA00022723"/>
    </source>
</evidence>
<dbReference type="GO" id="GO:0061630">
    <property type="term" value="F:ubiquitin protein ligase activity"/>
    <property type="evidence" value="ECO:0007669"/>
    <property type="project" value="UniProtKB-EC"/>
</dbReference>
<protein>
    <recommendedName>
        <fullName evidence="2">RBR-type E3 ubiquitin transferase</fullName>
        <ecNumber evidence="2">2.3.2.31</ecNumber>
    </recommendedName>
</protein>
<comment type="caution">
    <text evidence="11">The sequence shown here is derived from an EMBL/GenBank/DDBJ whole genome shotgun (WGS) entry which is preliminary data.</text>
</comment>
<evidence type="ECO:0000259" key="10">
    <source>
        <dbReference type="PROSITE" id="PS51873"/>
    </source>
</evidence>
<keyword evidence="6" id="KW-0863">Zinc-finger</keyword>
<dbReference type="EC" id="2.3.2.31" evidence="2"/>
<reference evidence="11" key="1">
    <citation type="journal article" date="2021" name="Nat. Commun.">
        <title>Genetic determinants of endophytism in the Arabidopsis root mycobiome.</title>
        <authorList>
            <person name="Mesny F."/>
            <person name="Miyauchi S."/>
            <person name="Thiergart T."/>
            <person name="Pickel B."/>
            <person name="Atanasova L."/>
            <person name="Karlsson M."/>
            <person name="Huettel B."/>
            <person name="Barry K.W."/>
            <person name="Haridas S."/>
            <person name="Chen C."/>
            <person name="Bauer D."/>
            <person name="Andreopoulos W."/>
            <person name="Pangilinan J."/>
            <person name="LaButti K."/>
            <person name="Riley R."/>
            <person name="Lipzen A."/>
            <person name="Clum A."/>
            <person name="Drula E."/>
            <person name="Henrissat B."/>
            <person name="Kohler A."/>
            <person name="Grigoriev I.V."/>
            <person name="Martin F.M."/>
            <person name="Hacquard S."/>
        </authorList>
    </citation>
    <scope>NUCLEOTIDE SEQUENCE</scope>
    <source>
        <strain evidence="11">MPI-CAGE-CH-0230</strain>
    </source>
</reference>
<dbReference type="Pfam" id="PF01485">
    <property type="entry name" value="IBR"/>
    <property type="match status" value="1"/>
</dbReference>
<gene>
    <name evidence="11" type="ORF">B0I36DRAFT_318018</name>
</gene>
<feature type="domain" description="RING-type" evidence="10">
    <location>
        <begin position="264"/>
        <end position="455"/>
    </location>
</feature>
<dbReference type="AlphaFoldDB" id="A0A9P9BQV2"/>
<dbReference type="InterPro" id="IPR002867">
    <property type="entry name" value="IBR_dom"/>
</dbReference>
<accession>A0A9P9BQV2</accession>
<evidence type="ECO:0000256" key="2">
    <source>
        <dbReference type="ARBA" id="ARBA00012251"/>
    </source>
</evidence>
<dbReference type="GO" id="GO:0008270">
    <property type="term" value="F:zinc ion binding"/>
    <property type="evidence" value="ECO:0007669"/>
    <property type="project" value="UniProtKB-KW"/>
</dbReference>
<evidence type="ECO:0000256" key="1">
    <source>
        <dbReference type="ARBA" id="ARBA00001798"/>
    </source>
</evidence>
<keyword evidence="4" id="KW-0479">Metal-binding</keyword>
<dbReference type="PROSITE" id="PS51873">
    <property type="entry name" value="TRIAD"/>
    <property type="match status" value="1"/>
</dbReference>
<dbReference type="InterPro" id="IPR031127">
    <property type="entry name" value="E3_UB_ligase_RBR"/>
</dbReference>
<keyword evidence="8" id="KW-0862">Zinc</keyword>
<evidence type="ECO:0000256" key="5">
    <source>
        <dbReference type="ARBA" id="ARBA00022737"/>
    </source>
</evidence>
<keyword evidence="7" id="KW-0833">Ubl conjugation pathway</keyword>
<dbReference type="CDD" id="cd22584">
    <property type="entry name" value="Rcat_RBR_unk"/>
    <property type="match status" value="1"/>
</dbReference>
<evidence type="ECO:0000313" key="11">
    <source>
        <dbReference type="EMBL" id="KAH7035278.1"/>
    </source>
</evidence>
<keyword evidence="12" id="KW-1185">Reference proteome</keyword>
<feature type="coiled-coil region" evidence="9">
    <location>
        <begin position="93"/>
        <end position="138"/>
    </location>
</feature>
<dbReference type="SUPFAM" id="SSF57850">
    <property type="entry name" value="RING/U-box"/>
    <property type="match status" value="1"/>
</dbReference>
<dbReference type="Gene3D" id="1.20.120.1750">
    <property type="match status" value="1"/>
</dbReference>
<keyword evidence="9" id="KW-0175">Coiled coil</keyword>
<comment type="catalytic activity">
    <reaction evidence="1">
        <text>[E2 ubiquitin-conjugating enzyme]-S-ubiquitinyl-L-cysteine + [acceptor protein]-L-lysine = [E2 ubiquitin-conjugating enzyme]-L-cysteine + [acceptor protein]-N(6)-ubiquitinyl-L-lysine.</text>
        <dbReference type="EC" id="2.3.2.31"/>
    </reaction>
</comment>
<evidence type="ECO:0000256" key="8">
    <source>
        <dbReference type="ARBA" id="ARBA00022833"/>
    </source>
</evidence>
<proteinExistence type="predicted"/>
<organism evidence="11 12">
    <name type="scientific">Microdochium trichocladiopsis</name>
    <dbReference type="NCBI Taxonomy" id="1682393"/>
    <lineage>
        <taxon>Eukaryota</taxon>
        <taxon>Fungi</taxon>
        <taxon>Dikarya</taxon>
        <taxon>Ascomycota</taxon>
        <taxon>Pezizomycotina</taxon>
        <taxon>Sordariomycetes</taxon>
        <taxon>Xylariomycetidae</taxon>
        <taxon>Xylariales</taxon>
        <taxon>Microdochiaceae</taxon>
        <taxon>Microdochium</taxon>
    </lineage>
</organism>
<evidence type="ECO:0000313" key="12">
    <source>
        <dbReference type="Proteomes" id="UP000756346"/>
    </source>
</evidence>
<dbReference type="InterPro" id="IPR044066">
    <property type="entry name" value="TRIAD_supradom"/>
</dbReference>
<evidence type="ECO:0000256" key="9">
    <source>
        <dbReference type="SAM" id="Coils"/>
    </source>
</evidence>
<keyword evidence="5" id="KW-0677">Repeat</keyword>
<dbReference type="OrthoDB" id="9977870at2759"/>
<sequence>MTQVQVEDPGLGVSLVASVTANPFHHEDAWWEDEYGGPMYEEKGKGVGLGTEEEDDSLTFDDLFNNLDDVEWKQYDPPVGLQWIAEADPDEVVRVIRDSVNRVRERIAQEQEEELRRVQEAAAELARLEIEQQQQVQQGQTVAADTVITTEQRAPTEPEDVCMKRAAPLPRTSTHRQPYVMPKRSLRKDIPAEIRSILSPDTGAKPKSKRNRSIFSLLWKSHGPDRPETSAAGAARSLLYRTDDVVLDPTLSARPEVKQKVEPVQVECVSCLDDFDSRDMIKAPCHHYCVDCFERLIGTACENEQQWPAKCCLNQIPDETITTVIRGELLEKWRNKGWEWGLPVSDRIYCSEANCSVWCRPHEINRAQNIATCRNRHRTCIICRGAEHGREACPQDRDLAQTNELAEEEGWKRCYGCNAFVEHREACQHMTCRCGAEFCYVCSARWRTCHCTMEQLAAVKAEADRRRMQREVREAEKEAELQEILRQIEEYEREIALKTELLRQEQERIAEERRQKELEQRIQREQARRQEVAIKFSGLREAFERLHDIQRSMVHDMHTQEDEQLTTDNAAKMEDLKERHAQERENLLATVEDKIKLQEAHVESEYAARLSDERQLEAQYTSQLKLYWAGKPNGQEQLESSLKDFQIKMDRGFKAWRKWMDTELATYSWQMREEQTIQSELMANAERRLHEANRATMTAYMQRRAGQLRWVDVVVKERAIMLREMEHAEIHNGGEDIDAWFAEATLSEESVAAATGAPFGSNPESDVARIADNDDEIGVALSPGAN</sequence>
<dbReference type="GeneID" id="70182782"/>
<evidence type="ECO:0000256" key="3">
    <source>
        <dbReference type="ARBA" id="ARBA00022679"/>
    </source>
</evidence>
<dbReference type="RefSeq" id="XP_046015371.1">
    <property type="nucleotide sequence ID" value="XM_046153236.1"/>
</dbReference>
<keyword evidence="3" id="KW-0808">Transferase</keyword>
<dbReference type="EMBL" id="JAGTJQ010000003">
    <property type="protein sequence ID" value="KAH7035278.1"/>
    <property type="molecule type" value="Genomic_DNA"/>
</dbReference>
<dbReference type="GO" id="GO:0016567">
    <property type="term" value="P:protein ubiquitination"/>
    <property type="evidence" value="ECO:0007669"/>
    <property type="project" value="InterPro"/>
</dbReference>
<feature type="coiled-coil region" evidence="9">
    <location>
        <begin position="458"/>
        <end position="535"/>
    </location>
</feature>
<evidence type="ECO:0000256" key="7">
    <source>
        <dbReference type="ARBA" id="ARBA00022786"/>
    </source>
</evidence>
<evidence type="ECO:0000256" key="6">
    <source>
        <dbReference type="ARBA" id="ARBA00022771"/>
    </source>
</evidence>
<dbReference type="Proteomes" id="UP000756346">
    <property type="component" value="Unassembled WGS sequence"/>
</dbReference>
<name>A0A9P9BQV2_9PEZI</name>
<dbReference type="PANTHER" id="PTHR11685">
    <property type="entry name" value="RBR FAMILY RING FINGER AND IBR DOMAIN-CONTAINING"/>
    <property type="match status" value="1"/>
</dbReference>